<dbReference type="AlphaFoldDB" id="A0AAD6PUU5"/>
<keyword evidence="1 5" id="KW-0175">Coiled coil</keyword>
<name>A0AAD6PUU5_9ROSI</name>
<evidence type="ECO:0000256" key="4">
    <source>
        <dbReference type="ARBA" id="ARBA00024208"/>
    </source>
</evidence>
<dbReference type="GO" id="GO:0006997">
    <property type="term" value="P:nucleus organization"/>
    <property type="evidence" value="ECO:0007669"/>
    <property type="project" value="InterPro"/>
</dbReference>
<organism evidence="7 8">
    <name type="scientific">Populus alba x Populus x berolinensis</name>
    <dbReference type="NCBI Taxonomy" id="444605"/>
    <lineage>
        <taxon>Eukaryota</taxon>
        <taxon>Viridiplantae</taxon>
        <taxon>Streptophyta</taxon>
        <taxon>Embryophyta</taxon>
        <taxon>Tracheophyta</taxon>
        <taxon>Spermatophyta</taxon>
        <taxon>Magnoliopsida</taxon>
        <taxon>eudicotyledons</taxon>
        <taxon>Gunneridae</taxon>
        <taxon>Pentapetalae</taxon>
        <taxon>rosids</taxon>
        <taxon>fabids</taxon>
        <taxon>Malpighiales</taxon>
        <taxon>Salicaceae</taxon>
        <taxon>Saliceae</taxon>
        <taxon>Populus</taxon>
    </lineage>
</organism>
<gene>
    <name evidence="7" type="ORF">NC653_038436</name>
</gene>
<feature type="region of interest" description="Disordered" evidence="6">
    <location>
        <begin position="1"/>
        <end position="38"/>
    </location>
</feature>
<evidence type="ECO:0000256" key="3">
    <source>
        <dbReference type="ARBA" id="ARBA00024186"/>
    </source>
</evidence>
<protein>
    <submittedName>
        <fullName evidence="7">Protein CROWDED NUCLEI 1-like</fullName>
    </submittedName>
</protein>
<dbReference type="InterPro" id="IPR040418">
    <property type="entry name" value="CRWN"/>
</dbReference>
<dbReference type="GO" id="GO:0005652">
    <property type="term" value="C:nuclear lamina"/>
    <property type="evidence" value="ECO:0007669"/>
    <property type="project" value="UniProtKB-SubCell"/>
</dbReference>
<feature type="compositionally biased region" description="Polar residues" evidence="6">
    <location>
        <begin position="12"/>
        <end position="27"/>
    </location>
</feature>
<accession>A0AAD6PUU5</accession>
<keyword evidence="2" id="KW-0539">Nucleus</keyword>
<evidence type="ECO:0000256" key="5">
    <source>
        <dbReference type="SAM" id="Coils"/>
    </source>
</evidence>
<dbReference type="Proteomes" id="UP001164929">
    <property type="component" value="Chromosome 17"/>
</dbReference>
<feature type="region of interest" description="Disordered" evidence="6">
    <location>
        <begin position="407"/>
        <end position="433"/>
    </location>
</feature>
<reference evidence="7" key="1">
    <citation type="journal article" date="2023" name="Mol. Ecol. Resour.">
        <title>Chromosome-level genome assembly of a triploid poplar Populus alba 'Berolinensis'.</title>
        <authorList>
            <person name="Chen S."/>
            <person name="Yu Y."/>
            <person name="Wang X."/>
            <person name="Wang S."/>
            <person name="Zhang T."/>
            <person name="Zhou Y."/>
            <person name="He R."/>
            <person name="Meng N."/>
            <person name="Wang Y."/>
            <person name="Liu W."/>
            <person name="Liu Z."/>
            <person name="Liu J."/>
            <person name="Guo Q."/>
            <person name="Huang H."/>
            <person name="Sederoff R.R."/>
            <person name="Wang G."/>
            <person name="Qu G."/>
            <person name="Chen S."/>
        </authorList>
    </citation>
    <scope>NUCLEOTIDE SEQUENCE</scope>
    <source>
        <strain evidence="7">SC-2020</strain>
    </source>
</reference>
<proteinExistence type="inferred from homology"/>
<evidence type="ECO:0000256" key="6">
    <source>
        <dbReference type="SAM" id="MobiDB-lite"/>
    </source>
</evidence>
<evidence type="ECO:0000256" key="1">
    <source>
        <dbReference type="ARBA" id="ARBA00023054"/>
    </source>
</evidence>
<evidence type="ECO:0000313" key="8">
    <source>
        <dbReference type="Proteomes" id="UP001164929"/>
    </source>
</evidence>
<dbReference type="PANTHER" id="PTHR31908">
    <property type="entry name" value="PROTEIN CROWDED NUCLEI 4"/>
    <property type="match status" value="1"/>
</dbReference>
<keyword evidence="8" id="KW-1185">Reference proteome</keyword>
<dbReference type="EMBL" id="JAQIZT010000017">
    <property type="protein sequence ID" value="KAJ6960402.1"/>
    <property type="molecule type" value="Genomic_DNA"/>
</dbReference>
<feature type="coiled-coil region" evidence="5">
    <location>
        <begin position="326"/>
        <end position="361"/>
    </location>
</feature>
<comment type="caution">
    <text evidence="7">The sequence shown here is derived from an EMBL/GenBank/DDBJ whole genome shotgun (WGS) entry which is preliminary data.</text>
</comment>
<evidence type="ECO:0000256" key="2">
    <source>
        <dbReference type="ARBA" id="ARBA00023242"/>
    </source>
</evidence>
<feature type="coiled-coil region" evidence="5">
    <location>
        <begin position="223"/>
        <end position="299"/>
    </location>
</feature>
<comment type="similarity">
    <text evidence="4">Belongs to the CRWN family.</text>
</comment>
<sequence>MFTPQRKVWSGWSLTPRSEAGQKNGSEPGSDLKGKSVGFVEQVTPNGVRPNLDGEDLADKVSRLENELFEYQYNMGLLLIEKKEWGSKHEELMQAFTEATEAVKREQAAHLIALSDAEKQEENLRRALGVEKQCVLDLEKAVREMRSENADIKFTADSKLAEAKALVMSIEEKSLEVEVKLRAADAKLAEVSRKSSDIQRKLLDVESRESTLRMERLSFIAEKEVYETTFSKQREDLQEWEKKLQEGEERLSKSQRIINQREERANENDRILKQKEKDLEEAQKKIEDANSILKRKEDDISNRLTNLTIKEKARIFFTVSVIESAFDATRKKLEVKEVELRALEEKLNERERVEIKKLTDEHNAILDAKKHEFELEAEQKKKSLDEDLKNKALDKKLEKCKEKENEFESKSKSLKEREKAIRSEQKKFEGEKNQLESAKENFLNLKAELEKTKASNEEQLLKIHEEKERLKVSEEERSEYARLQAELKEEINKCSFRKSCF</sequence>
<dbReference type="PANTHER" id="PTHR31908:SF11">
    <property type="entry name" value="PROTEIN CROWDED NUCLEI 1"/>
    <property type="match status" value="1"/>
</dbReference>
<comment type="subcellular location">
    <subcellularLocation>
        <location evidence="3">Nucleus lamina</location>
    </subcellularLocation>
</comment>
<evidence type="ECO:0000313" key="7">
    <source>
        <dbReference type="EMBL" id="KAJ6960402.1"/>
    </source>
</evidence>